<name>A0A1G1X5K2_9BACT</name>
<dbReference type="Gene3D" id="3.90.550.10">
    <property type="entry name" value="Spore Coat Polysaccharide Biosynthesis Protein SpsA, Chain A"/>
    <property type="match status" value="3"/>
</dbReference>
<dbReference type="PANTHER" id="PTHR43179:SF7">
    <property type="entry name" value="RHAMNOSYLTRANSFERASE WBBL"/>
    <property type="match status" value="1"/>
</dbReference>
<dbReference type="Pfam" id="PF02709">
    <property type="entry name" value="Glyco_transf_7C"/>
    <property type="match status" value="1"/>
</dbReference>
<dbReference type="GO" id="GO:0016757">
    <property type="term" value="F:glycosyltransferase activity"/>
    <property type="evidence" value="ECO:0007669"/>
    <property type="project" value="UniProtKB-KW"/>
</dbReference>
<dbReference type="AlphaFoldDB" id="A0A1G1X5K2"/>
<evidence type="ECO:0000313" key="5">
    <source>
        <dbReference type="Proteomes" id="UP000177528"/>
    </source>
</evidence>
<feature type="domain" description="Glycosyltransferase 2-like" evidence="2">
    <location>
        <begin position="6"/>
        <end position="133"/>
    </location>
</feature>
<dbReference type="Pfam" id="PF00535">
    <property type="entry name" value="Glycos_transf_2"/>
    <property type="match status" value="2"/>
</dbReference>
<comment type="caution">
    <text evidence="4">The sequence shown here is derived from an EMBL/GenBank/DDBJ whole genome shotgun (WGS) entry which is preliminary data.</text>
</comment>
<dbReference type="CDD" id="cd00761">
    <property type="entry name" value="Glyco_tranf_GTA_type"/>
    <property type="match status" value="1"/>
</dbReference>
<evidence type="ECO:0000259" key="2">
    <source>
        <dbReference type="Pfam" id="PF00535"/>
    </source>
</evidence>
<feature type="domain" description="Galactosyltransferase C-terminal" evidence="3">
    <location>
        <begin position="730"/>
        <end position="790"/>
    </location>
</feature>
<keyword evidence="1" id="KW-0808">Transferase</keyword>
<proteinExistence type="predicted"/>
<dbReference type="InterPro" id="IPR001173">
    <property type="entry name" value="Glyco_trans_2-like"/>
</dbReference>
<protein>
    <recommendedName>
        <fullName evidence="6">Glycosyltransferase 2-like domain-containing protein</fullName>
    </recommendedName>
</protein>
<dbReference type="InterPro" id="IPR029044">
    <property type="entry name" value="Nucleotide-diphossugar_trans"/>
</dbReference>
<accession>A0A1G1X5K2</accession>
<dbReference type="PANTHER" id="PTHR43179">
    <property type="entry name" value="RHAMNOSYLTRANSFERASE WBBL"/>
    <property type="match status" value="1"/>
</dbReference>
<gene>
    <name evidence="4" type="ORF">A3D99_02955</name>
</gene>
<dbReference type="SUPFAM" id="SSF53448">
    <property type="entry name" value="Nucleotide-diphospho-sugar transferases"/>
    <property type="match status" value="3"/>
</dbReference>
<dbReference type="CDD" id="cd04186">
    <property type="entry name" value="GT_2_like_c"/>
    <property type="match status" value="1"/>
</dbReference>
<reference evidence="4 5" key="1">
    <citation type="journal article" date="2016" name="Nat. Commun.">
        <title>Thousands of microbial genomes shed light on interconnected biogeochemical processes in an aquifer system.</title>
        <authorList>
            <person name="Anantharaman K."/>
            <person name="Brown C.T."/>
            <person name="Hug L.A."/>
            <person name="Sharon I."/>
            <person name="Castelle C.J."/>
            <person name="Probst A.J."/>
            <person name="Thomas B.C."/>
            <person name="Singh A."/>
            <person name="Wilkins M.J."/>
            <person name="Karaoz U."/>
            <person name="Brodie E.L."/>
            <person name="Williams K.H."/>
            <person name="Hubbard S.S."/>
            <person name="Banfield J.F."/>
        </authorList>
    </citation>
    <scope>NUCLEOTIDE SEQUENCE [LARGE SCALE GENOMIC DNA]</scope>
</reference>
<evidence type="ECO:0000259" key="3">
    <source>
        <dbReference type="Pfam" id="PF02709"/>
    </source>
</evidence>
<dbReference type="EMBL" id="MHHR01000009">
    <property type="protein sequence ID" value="OGY34840.1"/>
    <property type="molecule type" value="Genomic_DNA"/>
</dbReference>
<evidence type="ECO:0000256" key="1">
    <source>
        <dbReference type="ARBA" id="ARBA00022679"/>
    </source>
</evidence>
<dbReference type="Proteomes" id="UP000177528">
    <property type="component" value="Unassembled WGS sequence"/>
</dbReference>
<feature type="domain" description="Glycosyltransferase 2-like" evidence="2">
    <location>
        <begin position="589"/>
        <end position="702"/>
    </location>
</feature>
<evidence type="ECO:0008006" key="6">
    <source>
        <dbReference type="Google" id="ProtNLM"/>
    </source>
</evidence>
<evidence type="ECO:0000313" key="4">
    <source>
        <dbReference type="EMBL" id="OGY34840.1"/>
    </source>
</evidence>
<sequence length="846" mass="94955">MKTCDIVIPTYNGAQRLRQYVIPALLAQQIPDGWHVRLIVCDDGSENPYRDNETWSYPWQVPKVMTLTHSGISKARNAGITASTADVILFLGDDIILREGALQEHLVFHDQNPDAHQGALGCIVWDPRITPTPFMEWMMHGGQQNDYDAILGASVCDASHFFYGSFVSLKRALIGADSFSEEFTQYGWEDLEFGSRLAVKGFVLTPLHASLALHRHAYSASAILARQRLVGAGIRAVNTTPTRRMRHFLYQVSGARFLMGVFMKMHGNRLNIPWIFQYVTAGEFWYGVYNGPRIPKMFTDRGGLSTELSTNIPQTPSIFAIIVHFGDKAITNRAVVSLQSGTRVPDHIIVIDHGDMADSPLNKGYAAGLAEGIRQAAKLGATGHDLILLMNNDATAEHDGIQGVAQWWTQYGGPSVLAGTTWGSVSLVTGRARIVGNEYTKNFFRIPYVHGAFMALEHGLALNMVFPEELFMYWEDVVVSVRAQKQSVRLMRISSPVVHHDDEKTDTSDQKLYYLVRNGAYVLEHELSYVWRLYWYTVNTVRQIYHRYQNSHTHQIIAEALADARAGRLGAIVIPRLDRGIHVVTIGAVIVTHNSEQYITKCVESLRGEGITDIVVVDSASTDTTLQEVNASQVQVIALSENKGFGYAANKGAQHMNTDYVLFINPDAYLETGALQYAQDLFDGGEKIGVVGLALQDDQGISESAGYGYEPTLMQLMRRQRKSSFRPAHVIPRLDRGIHVDWVSGGAMVVKKAIFDQLGGFDEQFFLYWEDVDFCRRVRQAGYSVWVHPQARAIHIRGASQADTALKTRIYDMSADRYYKKHYSTSIWLLQRILRKIYRIARPEAR</sequence>
<organism evidence="4 5">
    <name type="scientific">Candidatus Andersenbacteria bacterium RIFCSPHIGHO2_12_FULL_45_11</name>
    <dbReference type="NCBI Taxonomy" id="1797281"/>
    <lineage>
        <taxon>Bacteria</taxon>
        <taxon>Candidatus Anderseniibacteriota</taxon>
    </lineage>
</organism>
<dbReference type="InterPro" id="IPR027791">
    <property type="entry name" value="Galactosyl_T_C"/>
</dbReference>